<dbReference type="Proteomes" id="UP000504636">
    <property type="component" value="Unplaced"/>
</dbReference>
<dbReference type="PANTHER" id="PTHR33365:SF7">
    <property type="entry name" value="TAT PATHWAY SIGNAL SEQUENCE"/>
    <property type="match status" value="1"/>
</dbReference>
<accession>A0A6A6YE41</accession>
<evidence type="ECO:0000256" key="1">
    <source>
        <dbReference type="ARBA" id="ARBA00035112"/>
    </source>
</evidence>
<reference evidence="5" key="2">
    <citation type="submission" date="2020-04" db="EMBL/GenBank/DDBJ databases">
        <authorList>
            <consortium name="NCBI Genome Project"/>
        </authorList>
    </citation>
    <scope>NUCLEOTIDE SEQUENCE</scope>
    <source>
        <strain evidence="5">CBS 304.34</strain>
    </source>
</reference>
<feature type="transmembrane region" description="Helical" evidence="2">
    <location>
        <begin position="41"/>
        <end position="62"/>
    </location>
</feature>
<name>A0A6A6YE41_9PEZI</name>
<keyword evidence="2" id="KW-1133">Transmembrane helix</keyword>
<dbReference type="Pfam" id="PF11807">
    <property type="entry name" value="UstYa"/>
    <property type="match status" value="1"/>
</dbReference>
<evidence type="ECO:0000313" key="5">
    <source>
        <dbReference type="RefSeq" id="XP_033573792.1"/>
    </source>
</evidence>
<gene>
    <name evidence="3 5" type="ORF">BDZ99DRAFT_393965</name>
</gene>
<keyword evidence="2" id="KW-0812">Transmembrane</keyword>
<dbReference type="EMBL" id="MU003706">
    <property type="protein sequence ID" value="KAF2806828.1"/>
    <property type="molecule type" value="Genomic_DNA"/>
</dbReference>
<evidence type="ECO:0000313" key="4">
    <source>
        <dbReference type="Proteomes" id="UP000504636"/>
    </source>
</evidence>
<keyword evidence="2" id="KW-0472">Membrane</keyword>
<dbReference type="GO" id="GO:0043386">
    <property type="term" value="P:mycotoxin biosynthetic process"/>
    <property type="evidence" value="ECO:0007669"/>
    <property type="project" value="InterPro"/>
</dbReference>
<evidence type="ECO:0000256" key="2">
    <source>
        <dbReference type="SAM" id="Phobius"/>
    </source>
</evidence>
<proteinExistence type="inferred from homology"/>
<evidence type="ECO:0000313" key="3">
    <source>
        <dbReference type="EMBL" id="KAF2806828.1"/>
    </source>
</evidence>
<comment type="similarity">
    <text evidence="1">Belongs to the ustYa family.</text>
</comment>
<organism evidence="3">
    <name type="scientific">Mytilinidion resinicola</name>
    <dbReference type="NCBI Taxonomy" id="574789"/>
    <lineage>
        <taxon>Eukaryota</taxon>
        <taxon>Fungi</taxon>
        <taxon>Dikarya</taxon>
        <taxon>Ascomycota</taxon>
        <taxon>Pezizomycotina</taxon>
        <taxon>Dothideomycetes</taxon>
        <taxon>Pleosporomycetidae</taxon>
        <taxon>Mytilinidiales</taxon>
        <taxon>Mytilinidiaceae</taxon>
        <taxon>Mytilinidion</taxon>
    </lineage>
</organism>
<reference evidence="3 5" key="1">
    <citation type="journal article" date="2020" name="Stud. Mycol.">
        <title>101 Dothideomycetes genomes: a test case for predicting lifestyles and emergence of pathogens.</title>
        <authorList>
            <person name="Haridas S."/>
            <person name="Albert R."/>
            <person name="Binder M."/>
            <person name="Bloem J."/>
            <person name="Labutti K."/>
            <person name="Salamov A."/>
            <person name="Andreopoulos B."/>
            <person name="Baker S."/>
            <person name="Barry K."/>
            <person name="Bills G."/>
            <person name="Bluhm B."/>
            <person name="Cannon C."/>
            <person name="Castanera R."/>
            <person name="Culley D."/>
            <person name="Daum C."/>
            <person name="Ezra D."/>
            <person name="Gonzalez J."/>
            <person name="Henrissat B."/>
            <person name="Kuo A."/>
            <person name="Liang C."/>
            <person name="Lipzen A."/>
            <person name="Lutzoni F."/>
            <person name="Magnuson J."/>
            <person name="Mondo S."/>
            <person name="Nolan M."/>
            <person name="Ohm R."/>
            <person name="Pangilinan J."/>
            <person name="Park H.-J."/>
            <person name="Ramirez L."/>
            <person name="Alfaro M."/>
            <person name="Sun H."/>
            <person name="Tritt A."/>
            <person name="Yoshinaga Y."/>
            <person name="Zwiers L.-H."/>
            <person name="Turgeon B."/>
            <person name="Goodwin S."/>
            <person name="Spatafora J."/>
            <person name="Crous P."/>
            <person name="Grigoriev I."/>
        </authorList>
    </citation>
    <scope>NUCLEOTIDE SEQUENCE</scope>
    <source>
        <strain evidence="3 5">CBS 304.34</strain>
    </source>
</reference>
<dbReference type="OrthoDB" id="3687641at2759"/>
<keyword evidence="4" id="KW-1185">Reference proteome</keyword>
<dbReference type="GeneID" id="54456758"/>
<dbReference type="AlphaFoldDB" id="A0A6A6YE41"/>
<sequence length="193" mass="22380">MILYEEDEDCDASSVCTLSDNESKPFRVKAVRFNHNKSSRLVTIFAAIGYLIFGALYISLWVRFKRLESKVRTLEPELFPSLTRSPAFRRDSRTFPLTVARTPFTGIPGPELDQAWHDLLKDTTIRVAKEDLDYYNVTSLPLADGSGFASEIFMTHELHCLKKVRQWIYKESYFEHVQGLARNELERHVRMLS</sequence>
<dbReference type="RefSeq" id="XP_033573792.1">
    <property type="nucleotide sequence ID" value="XM_033715865.1"/>
</dbReference>
<protein>
    <submittedName>
        <fullName evidence="3 5">Uncharacterized protein</fullName>
    </submittedName>
</protein>
<dbReference type="PANTHER" id="PTHR33365">
    <property type="entry name" value="YALI0B05434P"/>
    <property type="match status" value="1"/>
</dbReference>
<dbReference type="InterPro" id="IPR021765">
    <property type="entry name" value="UstYa-like"/>
</dbReference>
<reference evidence="5" key="3">
    <citation type="submission" date="2025-04" db="UniProtKB">
        <authorList>
            <consortium name="RefSeq"/>
        </authorList>
    </citation>
    <scope>IDENTIFICATION</scope>
    <source>
        <strain evidence="5">CBS 304.34</strain>
    </source>
</reference>